<evidence type="ECO:0000256" key="1">
    <source>
        <dbReference type="ARBA" id="ARBA00010641"/>
    </source>
</evidence>
<evidence type="ECO:0000259" key="7">
    <source>
        <dbReference type="Pfam" id="PF08281"/>
    </source>
</evidence>
<evidence type="ECO:0000256" key="5">
    <source>
        <dbReference type="ARBA" id="ARBA00023163"/>
    </source>
</evidence>
<evidence type="ECO:0000313" key="9">
    <source>
        <dbReference type="Proteomes" id="UP000502508"/>
    </source>
</evidence>
<dbReference type="InterPro" id="IPR007627">
    <property type="entry name" value="RNA_pol_sigma70_r2"/>
</dbReference>
<dbReference type="InterPro" id="IPR013325">
    <property type="entry name" value="RNA_pol_sigma_r2"/>
</dbReference>
<dbReference type="InterPro" id="IPR014325">
    <property type="entry name" value="RNA_pol_sigma-E_actinobac"/>
</dbReference>
<reference evidence="8 9" key="2">
    <citation type="submission" date="2020-03" db="EMBL/GenBank/DDBJ databases">
        <authorList>
            <person name="Ichikawa N."/>
            <person name="Kimura A."/>
            <person name="Kitahashi Y."/>
            <person name="Uohara A."/>
        </authorList>
    </citation>
    <scope>NUCLEOTIDE SEQUENCE [LARGE SCALE GENOMIC DNA]</scope>
    <source>
        <strain evidence="8 9">NBRC 107702</strain>
    </source>
</reference>
<dbReference type="InterPro" id="IPR013249">
    <property type="entry name" value="RNA_pol_sigma70_r4_t2"/>
</dbReference>
<dbReference type="NCBIfam" id="TIGR02937">
    <property type="entry name" value="sigma70-ECF"/>
    <property type="match status" value="1"/>
</dbReference>
<evidence type="ECO:0000313" key="8">
    <source>
        <dbReference type="EMBL" id="BCB74304.1"/>
    </source>
</evidence>
<keyword evidence="2" id="KW-0805">Transcription regulation</keyword>
<dbReference type="KEGG" id="pfla:Pflav_007140"/>
<dbReference type="GO" id="GO:0016987">
    <property type="term" value="F:sigma factor activity"/>
    <property type="evidence" value="ECO:0007669"/>
    <property type="project" value="UniProtKB-KW"/>
</dbReference>
<proteinExistence type="inferred from homology"/>
<sequence>MTPTVEGWAADEAVTHLFAAHYRPLVRLATLLLHDSGRAEEIVQDAYVALHGHWRRLRDADKALAYLRASVVNRSRSALRHRQVVDRHLALARPVPDAPSAEAGALDALRHDAVVAALRALPTRQREALVLRYYLDLSEADIAATMGCSRGAVKSHTSRGMAALRETLERSS</sequence>
<dbReference type="Proteomes" id="UP000502508">
    <property type="component" value="Chromosome"/>
</dbReference>
<dbReference type="PANTHER" id="PTHR43133">
    <property type="entry name" value="RNA POLYMERASE ECF-TYPE SIGMA FACTO"/>
    <property type="match status" value="1"/>
</dbReference>
<evidence type="ECO:0000259" key="6">
    <source>
        <dbReference type="Pfam" id="PF04542"/>
    </source>
</evidence>
<keyword evidence="3" id="KW-0731">Sigma factor</keyword>
<dbReference type="PANTHER" id="PTHR43133:SF50">
    <property type="entry name" value="ECF RNA POLYMERASE SIGMA FACTOR SIGM"/>
    <property type="match status" value="1"/>
</dbReference>
<dbReference type="SUPFAM" id="SSF88946">
    <property type="entry name" value="Sigma2 domain of RNA polymerase sigma factors"/>
    <property type="match status" value="1"/>
</dbReference>
<keyword evidence="9" id="KW-1185">Reference proteome</keyword>
<reference evidence="8 9" key="1">
    <citation type="submission" date="2020-03" db="EMBL/GenBank/DDBJ databases">
        <title>Whole genome shotgun sequence of Phytohabitans flavus NBRC 107702.</title>
        <authorList>
            <person name="Komaki H."/>
            <person name="Tamura T."/>
        </authorList>
    </citation>
    <scope>NUCLEOTIDE SEQUENCE [LARGE SCALE GENOMIC DNA]</scope>
    <source>
        <strain evidence="8 9">NBRC 107702</strain>
    </source>
</reference>
<keyword evidence="5" id="KW-0804">Transcription</keyword>
<keyword evidence="4" id="KW-0238">DNA-binding</keyword>
<evidence type="ECO:0008006" key="10">
    <source>
        <dbReference type="Google" id="ProtNLM"/>
    </source>
</evidence>
<dbReference type="InterPro" id="IPR014284">
    <property type="entry name" value="RNA_pol_sigma-70_dom"/>
</dbReference>
<dbReference type="SUPFAM" id="SSF88659">
    <property type="entry name" value="Sigma3 and sigma4 domains of RNA polymerase sigma factors"/>
    <property type="match status" value="1"/>
</dbReference>
<gene>
    <name evidence="8" type="ORF">Pflav_007140</name>
</gene>
<dbReference type="AlphaFoldDB" id="A0A6F8XKF9"/>
<comment type="similarity">
    <text evidence="1">Belongs to the sigma-70 factor family. ECF subfamily.</text>
</comment>
<dbReference type="GO" id="GO:0006352">
    <property type="term" value="P:DNA-templated transcription initiation"/>
    <property type="evidence" value="ECO:0007669"/>
    <property type="project" value="InterPro"/>
</dbReference>
<evidence type="ECO:0000256" key="2">
    <source>
        <dbReference type="ARBA" id="ARBA00023015"/>
    </source>
</evidence>
<dbReference type="Pfam" id="PF08281">
    <property type="entry name" value="Sigma70_r4_2"/>
    <property type="match status" value="1"/>
</dbReference>
<feature type="domain" description="RNA polymerase sigma factor 70 region 4 type 2" evidence="7">
    <location>
        <begin position="112"/>
        <end position="164"/>
    </location>
</feature>
<dbReference type="InterPro" id="IPR039425">
    <property type="entry name" value="RNA_pol_sigma-70-like"/>
</dbReference>
<dbReference type="NCBIfam" id="TIGR02983">
    <property type="entry name" value="SigE-fam_strep"/>
    <property type="match status" value="1"/>
</dbReference>
<dbReference type="RefSeq" id="WP_197937855.1">
    <property type="nucleotide sequence ID" value="NZ_AP022870.1"/>
</dbReference>
<dbReference type="EMBL" id="AP022870">
    <property type="protein sequence ID" value="BCB74304.1"/>
    <property type="molecule type" value="Genomic_DNA"/>
</dbReference>
<dbReference type="InterPro" id="IPR036388">
    <property type="entry name" value="WH-like_DNA-bd_sf"/>
</dbReference>
<dbReference type="Gene3D" id="1.10.10.10">
    <property type="entry name" value="Winged helix-like DNA-binding domain superfamily/Winged helix DNA-binding domain"/>
    <property type="match status" value="1"/>
</dbReference>
<feature type="domain" description="RNA polymerase sigma-70 region 2" evidence="6">
    <location>
        <begin position="17"/>
        <end position="83"/>
    </location>
</feature>
<dbReference type="CDD" id="cd06171">
    <property type="entry name" value="Sigma70_r4"/>
    <property type="match status" value="1"/>
</dbReference>
<dbReference type="GO" id="GO:0003677">
    <property type="term" value="F:DNA binding"/>
    <property type="evidence" value="ECO:0007669"/>
    <property type="project" value="UniProtKB-KW"/>
</dbReference>
<protein>
    <recommendedName>
        <fullName evidence="10">RNA polymerase sigma24 factor</fullName>
    </recommendedName>
</protein>
<dbReference type="Pfam" id="PF04542">
    <property type="entry name" value="Sigma70_r2"/>
    <property type="match status" value="1"/>
</dbReference>
<organism evidence="8 9">
    <name type="scientific">Phytohabitans flavus</name>
    <dbReference type="NCBI Taxonomy" id="1076124"/>
    <lineage>
        <taxon>Bacteria</taxon>
        <taxon>Bacillati</taxon>
        <taxon>Actinomycetota</taxon>
        <taxon>Actinomycetes</taxon>
        <taxon>Micromonosporales</taxon>
        <taxon>Micromonosporaceae</taxon>
    </lineage>
</organism>
<evidence type="ECO:0000256" key="4">
    <source>
        <dbReference type="ARBA" id="ARBA00023125"/>
    </source>
</evidence>
<accession>A0A6F8XKF9</accession>
<dbReference type="InterPro" id="IPR013324">
    <property type="entry name" value="RNA_pol_sigma_r3/r4-like"/>
</dbReference>
<name>A0A6F8XKF9_9ACTN</name>
<dbReference type="Gene3D" id="1.10.1740.10">
    <property type="match status" value="1"/>
</dbReference>
<evidence type="ECO:0000256" key="3">
    <source>
        <dbReference type="ARBA" id="ARBA00023082"/>
    </source>
</evidence>